<accession>A0A841MKD5</accession>
<feature type="transmembrane region" description="Helical" evidence="6">
    <location>
        <begin position="183"/>
        <end position="203"/>
    </location>
</feature>
<keyword evidence="3 6" id="KW-0812">Transmembrane</keyword>
<evidence type="ECO:0000256" key="2">
    <source>
        <dbReference type="ARBA" id="ARBA00022475"/>
    </source>
</evidence>
<feature type="transmembrane region" description="Helical" evidence="6">
    <location>
        <begin position="152"/>
        <end position="176"/>
    </location>
</feature>
<evidence type="ECO:0000313" key="7">
    <source>
        <dbReference type="EMBL" id="MBB6327890.1"/>
    </source>
</evidence>
<evidence type="ECO:0000256" key="1">
    <source>
        <dbReference type="ARBA" id="ARBA00004651"/>
    </source>
</evidence>
<dbReference type="AlphaFoldDB" id="A0A841MKD5"/>
<evidence type="ECO:0000256" key="6">
    <source>
        <dbReference type="SAM" id="Phobius"/>
    </source>
</evidence>
<protein>
    <submittedName>
        <fullName evidence="7">O-antigen/teichoic acid export membrane protein</fullName>
    </submittedName>
</protein>
<dbReference type="PANTHER" id="PTHR30250">
    <property type="entry name" value="PST FAMILY PREDICTED COLANIC ACID TRANSPORTER"/>
    <property type="match status" value="1"/>
</dbReference>
<proteinExistence type="predicted"/>
<evidence type="ECO:0000256" key="4">
    <source>
        <dbReference type="ARBA" id="ARBA00022989"/>
    </source>
</evidence>
<keyword evidence="4 6" id="KW-1133">Transmembrane helix</keyword>
<gene>
    <name evidence="7" type="ORF">FHS59_003533</name>
</gene>
<feature type="transmembrane region" description="Helical" evidence="6">
    <location>
        <begin position="365"/>
        <end position="385"/>
    </location>
</feature>
<organism evidence="7 8">
    <name type="scientific">Algoriphagus iocasae</name>
    <dbReference type="NCBI Taxonomy" id="1836499"/>
    <lineage>
        <taxon>Bacteria</taxon>
        <taxon>Pseudomonadati</taxon>
        <taxon>Bacteroidota</taxon>
        <taxon>Cytophagia</taxon>
        <taxon>Cytophagales</taxon>
        <taxon>Cyclobacteriaceae</taxon>
        <taxon>Algoriphagus</taxon>
    </lineage>
</organism>
<feature type="transmembrane region" description="Helical" evidence="6">
    <location>
        <begin position="397"/>
        <end position="418"/>
    </location>
</feature>
<dbReference type="RefSeq" id="WP_184496637.1">
    <property type="nucleotide sequence ID" value="NZ_JACIJO010000003.1"/>
</dbReference>
<feature type="transmembrane region" description="Helical" evidence="6">
    <location>
        <begin position="424"/>
        <end position="443"/>
    </location>
</feature>
<feature type="transmembrane region" description="Helical" evidence="6">
    <location>
        <begin position="252"/>
        <end position="273"/>
    </location>
</feature>
<dbReference type="InterPro" id="IPR050833">
    <property type="entry name" value="Poly_Biosynth_Transport"/>
</dbReference>
<dbReference type="GO" id="GO:0005886">
    <property type="term" value="C:plasma membrane"/>
    <property type="evidence" value="ECO:0007669"/>
    <property type="project" value="UniProtKB-SubCell"/>
</dbReference>
<dbReference type="PANTHER" id="PTHR30250:SF11">
    <property type="entry name" value="O-ANTIGEN TRANSPORTER-RELATED"/>
    <property type="match status" value="1"/>
</dbReference>
<feature type="transmembrane region" description="Helical" evidence="6">
    <location>
        <begin position="38"/>
        <end position="58"/>
    </location>
</feature>
<evidence type="ECO:0000256" key="5">
    <source>
        <dbReference type="ARBA" id="ARBA00023136"/>
    </source>
</evidence>
<feature type="transmembrane region" description="Helical" evidence="6">
    <location>
        <begin position="209"/>
        <end position="231"/>
    </location>
</feature>
<dbReference type="EMBL" id="JACIJO010000003">
    <property type="protein sequence ID" value="MBB6327890.1"/>
    <property type="molecule type" value="Genomic_DNA"/>
</dbReference>
<feature type="transmembrane region" description="Helical" evidence="6">
    <location>
        <begin position="293"/>
        <end position="312"/>
    </location>
</feature>
<comment type="subcellular location">
    <subcellularLocation>
        <location evidence="1">Cell membrane</location>
        <topology evidence="1">Multi-pass membrane protein</topology>
    </subcellularLocation>
</comment>
<name>A0A841MKD5_9BACT</name>
<feature type="transmembrane region" description="Helical" evidence="6">
    <location>
        <begin position="64"/>
        <end position="88"/>
    </location>
</feature>
<keyword evidence="8" id="KW-1185">Reference proteome</keyword>
<dbReference type="Pfam" id="PF01943">
    <property type="entry name" value="Polysacc_synt"/>
    <property type="match status" value="1"/>
</dbReference>
<comment type="caution">
    <text evidence="7">The sequence shown here is derived from an EMBL/GenBank/DDBJ whole genome shotgun (WGS) entry which is preliminary data.</text>
</comment>
<evidence type="ECO:0000313" key="8">
    <source>
        <dbReference type="Proteomes" id="UP000588604"/>
    </source>
</evidence>
<feature type="transmembrane region" description="Helical" evidence="6">
    <location>
        <begin position="337"/>
        <end position="359"/>
    </location>
</feature>
<reference evidence="7 8" key="1">
    <citation type="submission" date="2020-08" db="EMBL/GenBank/DDBJ databases">
        <title>Genomic Encyclopedia of Type Strains, Phase IV (KMG-IV): sequencing the most valuable type-strain genomes for metagenomic binning, comparative biology and taxonomic classification.</title>
        <authorList>
            <person name="Goeker M."/>
        </authorList>
    </citation>
    <scope>NUCLEOTIDE SEQUENCE [LARGE SCALE GENOMIC DNA]</scope>
    <source>
        <strain evidence="7 8">DSM 102044</strain>
    </source>
</reference>
<keyword evidence="2" id="KW-1003">Cell membrane</keyword>
<feature type="transmembrane region" description="Helical" evidence="6">
    <location>
        <begin position="109"/>
        <end position="132"/>
    </location>
</feature>
<dbReference type="InterPro" id="IPR002797">
    <property type="entry name" value="Polysacc_synth"/>
</dbReference>
<keyword evidence="5 6" id="KW-0472">Membrane</keyword>
<dbReference type="Proteomes" id="UP000588604">
    <property type="component" value="Unassembled WGS sequence"/>
</dbReference>
<evidence type="ECO:0000256" key="3">
    <source>
        <dbReference type="ARBA" id="ARBA00022692"/>
    </source>
</evidence>
<sequence>MNIFPKLPNFDDLFKRVSVAFKEEDRSSLLIKNVINSIGIKGIGILISLILIPLSIKYVGAVNYGIWLTISSVVGWMTNFDLGLGNGLRNRITEDYALKKYDDGKKYVSTTYAVMFLISAIFFVLFLLVHTFVDWTNVFNTPSELAAKVDLIVILVLISFCSQFVFQIISVVLTAVHLSYKANVITSISLVISLIGVLCLTYFTEENLIYLVLVLAFSIVISLILYSIYFYSNELKVFKPEFRKIDFGKTKSLFGVGWLFFLIQLGNLVLYQTSNLIIANVLSLEDVSVFNVVYKYFSALFMIISVILNPYWSAFSDAYVLQDFAWIKKSLVKLRKIFFAFFVLNAICVLISPFVFKVWLGDSLLIPFAVSWSLGVYFIAFFWYNLHATFIFGVGKLYIQVFSVIISAGVNIPLSIFLGRIYGLPGVIFSNIIVFSFLGLVTYMQVQKIVNRKAIGFWNK</sequence>